<keyword evidence="8" id="KW-1185">Reference proteome</keyword>
<keyword evidence="2" id="KW-0418">Kinase</keyword>
<evidence type="ECO:0000256" key="1">
    <source>
        <dbReference type="ARBA" id="ARBA00022679"/>
    </source>
</evidence>
<dbReference type="SUPFAM" id="SSF55874">
    <property type="entry name" value="ATPase domain of HSP90 chaperone/DNA topoisomerase II/histidine kinase"/>
    <property type="match status" value="1"/>
</dbReference>
<dbReference type="Proteomes" id="UP001218638">
    <property type="component" value="Chromosome"/>
</dbReference>
<dbReference type="RefSeq" id="WP_330929280.1">
    <property type="nucleotide sequence ID" value="NZ_CP119075.1"/>
</dbReference>
<keyword evidence="4" id="KW-0472">Membrane</keyword>
<dbReference type="PANTHER" id="PTHR24421">
    <property type="entry name" value="NITRATE/NITRITE SENSOR PROTEIN NARX-RELATED"/>
    <property type="match status" value="1"/>
</dbReference>
<dbReference type="GO" id="GO:0046983">
    <property type="term" value="F:protein dimerization activity"/>
    <property type="evidence" value="ECO:0007669"/>
    <property type="project" value="InterPro"/>
</dbReference>
<dbReference type="CDD" id="cd16917">
    <property type="entry name" value="HATPase_UhpB-NarQ-NarX-like"/>
    <property type="match status" value="1"/>
</dbReference>
<evidence type="ECO:0000256" key="2">
    <source>
        <dbReference type="ARBA" id="ARBA00022777"/>
    </source>
</evidence>
<dbReference type="KEGG" id="slom:PXH66_00535"/>
<name>A0AAE9ZZ25_9BACT</name>
<dbReference type="Pfam" id="PF05228">
    <property type="entry name" value="CHASE4"/>
    <property type="match status" value="1"/>
</dbReference>
<evidence type="ECO:0000259" key="5">
    <source>
        <dbReference type="Pfam" id="PF05228"/>
    </source>
</evidence>
<keyword evidence="4" id="KW-0812">Transmembrane</keyword>
<dbReference type="GO" id="GO:0000155">
    <property type="term" value="F:phosphorelay sensor kinase activity"/>
    <property type="evidence" value="ECO:0007669"/>
    <property type="project" value="InterPro"/>
</dbReference>
<feature type="domain" description="Signal transduction histidine kinase subgroup 3 dimerisation and phosphoacceptor" evidence="6">
    <location>
        <begin position="350"/>
        <end position="416"/>
    </location>
</feature>
<dbReference type="InterPro" id="IPR011712">
    <property type="entry name" value="Sig_transdc_His_kin_sub3_dim/P"/>
</dbReference>
<evidence type="ECO:0000256" key="3">
    <source>
        <dbReference type="ARBA" id="ARBA00023012"/>
    </source>
</evidence>
<dbReference type="InterPro" id="IPR050482">
    <property type="entry name" value="Sensor_HK_TwoCompSys"/>
</dbReference>
<evidence type="ECO:0000259" key="6">
    <source>
        <dbReference type="Pfam" id="PF07730"/>
    </source>
</evidence>
<keyword evidence="3" id="KW-0902">Two-component regulatory system</keyword>
<keyword evidence="4" id="KW-1133">Transmembrane helix</keyword>
<gene>
    <name evidence="7" type="ORF">PXH66_00535</name>
</gene>
<feature type="transmembrane region" description="Helical" evidence="4">
    <location>
        <begin position="255"/>
        <end position="278"/>
    </location>
</feature>
<keyword evidence="1" id="KW-0808">Transferase</keyword>
<proteinExistence type="predicted"/>
<dbReference type="Gene3D" id="3.30.565.10">
    <property type="entry name" value="Histidine kinase-like ATPase, C-terminal domain"/>
    <property type="match status" value="1"/>
</dbReference>
<dbReference type="InterPro" id="IPR007892">
    <property type="entry name" value="CHASE4"/>
</dbReference>
<evidence type="ECO:0000256" key="4">
    <source>
        <dbReference type="SAM" id="Phobius"/>
    </source>
</evidence>
<dbReference type="Gene3D" id="1.20.5.1930">
    <property type="match status" value="1"/>
</dbReference>
<evidence type="ECO:0000313" key="7">
    <source>
        <dbReference type="EMBL" id="WED65333.1"/>
    </source>
</evidence>
<feature type="domain" description="CHASE4" evidence="5">
    <location>
        <begin position="59"/>
        <end position="199"/>
    </location>
</feature>
<protein>
    <submittedName>
        <fullName evidence="7">CHASE4 domain-containing protein</fullName>
    </submittedName>
</protein>
<reference evidence="7" key="1">
    <citation type="submission" date="2023-03" db="EMBL/GenBank/DDBJ databases">
        <title>Lomoglobus Profundus gen. nov., sp. nov., a novel member of the phylum Verrucomicrobia, isolated from deep-marine sediment of South China Sea.</title>
        <authorList>
            <person name="Ahmad T."/>
            <person name="Ishaq S.E."/>
            <person name="Wang F."/>
        </authorList>
    </citation>
    <scope>NUCLEOTIDE SEQUENCE</scope>
    <source>
        <strain evidence="7">LMO-M01</strain>
    </source>
</reference>
<feature type="transmembrane region" description="Helical" evidence="4">
    <location>
        <begin position="6"/>
        <end position="26"/>
    </location>
</feature>
<dbReference type="InterPro" id="IPR036890">
    <property type="entry name" value="HATPase_C_sf"/>
</dbReference>
<organism evidence="7 8">
    <name type="scientific">Synoicihabitans lomoniglobus</name>
    <dbReference type="NCBI Taxonomy" id="2909285"/>
    <lineage>
        <taxon>Bacteria</taxon>
        <taxon>Pseudomonadati</taxon>
        <taxon>Verrucomicrobiota</taxon>
        <taxon>Opitutia</taxon>
        <taxon>Opitutales</taxon>
        <taxon>Opitutaceae</taxon>
        <taxon>Synoicihabitans</taxon>
    </lineage>
</organism>
<dbReference type="AlphaFoldDB" id="A0AAE9ZZ25"/>
<dbReference type="GO" id="GO:0016020">
    <property type="term" value="C:membrane"/>
    <property type="evidence" value="ECO:0007669"/>
    <property type="project" value="InterPro"/>
</dbReference>
<sequence length="571" mass="63785">MNLFGRFSFILFIVFVAIAMAIGLTYRSTRSQINALIASRTAEHHAFFASATVLQGDGLRSLVSSYSWWDDMVQYTTARDEEWASANLDIIVGMPNGPDALWVLTPDLELIHHIDVGYRRPPPPFSSAETLRQVIGDNFEFNYRTIIDGSVWEVFGAAVQDPQFWRNETPVTGYLLIAKRWDDTWLARIGALCQAKLRVQIPPRETTGEAADHDAGAYHFHHNMPGLDGTAIATIDGQFDAAAITHMRHELSEKVLVLAIGIAVLLVLLGLFIGLTIVRPLGRITRSLESRNPLHLADLLVSKSDFGEIARLLASQFRQGRMLQEEIRRRISAIDPADESHRRESNEALRLRLASDLHDGPLQSLYAAGLKISSLEAASQDGRRPDAAQLNSIRKILTECSADLRNLLLDLEPEELRDQDLDTSLQRFERYMRSISQTSAHLSIEESVLDGLTRDAQLHVYYIARELVSNAARHARPQHTSLKIEGKAGFMVIAWENDGLTASTAATPGNGLRNIEQRVQQLDGKWSYRVHRRGVWQVHIELPLTGLIGSLNAEATPSLRAPPPHRPEHEG</sequence>
<accession>A0AAE9ZZ25</accession>
<dbReference type="Pfam" id="PF07730">
    <property type="entry name" value="HisKA_3"/>
    <property type="match status" value="1"/>
</dbReference>
<dbReference type="EMBL" id="CP119075">
    <property type="protein sequence ID" value="WED65333.1"/>
    <property type="molecule type" value="Genomic_DNA"/>
</dbReference>
<evidence type="ECO:0000313" key="8">
    <source>
        <dbReference type="Proteomes" id="UP001218638"/>
    </source>
</evidence>